<comment type="subcellular location">
    <subcellularLocation>
        <location evidence="3">Cytoplasm</location>
    </subcellularLocation>
</comment>
<dbReference type="FunFam" id="2.10.150.10:FF:000001">
    <property type="entry name" value="Urease subunit beta"/>
    <property type="match status" value="1"/>
</dbReference>
<dbReference type="KEGG" id="aeu:ACEE_09455"/>
<comment type="catalytic activity">
    <reaction evidence="2 3">
        <text>urea + 2 H2O + H(+) = hydrogencarbonate + 2 NH4(+)</text>
        <dbReference type="Rhea" id="RHEA:20557"/>
        <dbReference type="ChEBI" id="CHEBI:15377"/>
        <dbReference type="ChEBI" id="CHEBI:15378"/>
        <dbReference type="ChEBI" id="CHEBI:16199"/>
        <dbReference type="ChEBI" id="CHEBI:17544"/>
        <dbReference type="ChEBI" id="CHEBI:28938"/>
        <dbReference type="EC" id="3.5.1.5"/>
    </reaction>
</comment>
<dbReference type="InterPro" id="IPR036461">
    <property type="entry name" value="Urease_betasu_sf"/>
</dbReference>
<comment type="similarity">
    <text evidence="3">Belongs to the urease beta subunit family.</text>
</comment>
<evidence type="ECO:0000313" key="4">
    <source>
        <dbReference type="EMBL" id="MDE8035132.1"/>
    </source>
</evidence>
<dbReference type="InterPro" id="IPR050069">
    <property type="entry name" value="Urease_subunit"/>
</dbReference>
<dbReference type="GeneID" id="92743738"/>
<comment type="subunit">
    <text evidence="3">Heterotrimer of UreA (gamma), UreB (beta) and UreC (alpha) subunits. Three heterotrimers associate to form the active enzyme.</text>
</comment>
<keyword evidence="5" id="KW-1185">Reference proteome</keyword>
<reference evidence="4" key="2">
    <citation type="journal article" date="2023" name="Pathogens">
        <title>Pathological Features and Genomic Characterization of an Actinobacillus equuli subsp. equuli Bearing Unique Virulence-Associated Genes from an Adult Horse with Pleuropneumonia.</title>
        <authorList>
            <person name="Kamali M."/>
            <person name="Carossino M."/>
            <person name="Del Piero F."/>
            <person name="Peak L."/>
            <person name="Mitchell M.S."/>
            <person name="Willette J."/>
            <person name="Baker R."/>
            <person name="Li F."/>
            <person name="Kenez A."/>
            <person name="Balasuriya U.B.R."/>
            <person name="Go Y.Y."/>
        </authorList>
    </citation>
    <scope>NUCLEOTIDE SEQUENCE</scope>
    <source>
        <strain evidence="4">4524</strain>
    </source>
</reference>
<keyword evidence="3" id="KW-0963">Cytoplasm</keyword>
<dbReference type="GO" id="GO:0035550">
    <property type="term" value="C:urease complex"/>
    <property type="evidence" value="ECO:0007669"/>
    <property type="project" value="InterPro"/>
</dbReference>
<dbReference type="HAMAP" id="MF_01954">
    <property type="entry name" value="Urease_beta"/>
    <property type="match status" value="1"/>
</dbReference>
<reference evidence="4" key="1">
    <citation type="submission" date="2022-11" db="EMBL/GenBank/DDBJ databases">
        <authorList>
            <person name="Kamali M."/>
            <person name="Peak L."/>
            <person name="Go Y.Y."/>
            <person name="Balasuriya U.B.R."/>
            <person name="Carossino M."/>
        </authorList>
    </citation>
    <scope>NUCLEOTIDE SEQUENCE</scope>
    <source>
        <strain evidence="4">4524</strain>
    </source>
</reference>
<dbReference type="RefSeq" id="WP_039198293.1">
    <property type="nucleotide sequence ID" value="NZ_CBCRTM010000010.1"/>
</dbReference>
<evidence type="ECO:0000256" key="1">
    <source>
        <dbReference type="ARBA" id="ARBA00022801"/>
    </source>
</evidence>
<dbReference type="Gene3D" id="2.10.150.10">
    <property type="entry name" value="Urease, beta subunit"/>
    <property type="match status" value="1"/>
</dbReference>
<dbReference type="InterPro" id="IPR002019">
    <property type="entry name" value="Urease_beta-like"/>
</dbReference>
<proteinExistence type="inferred from homology"/>
<dbReference type="NCBIfam" id="NF009682">
    <property type="entry name" value="PRK13203.1"/>
    <property type="match status" value="1"/>
</dbReference>
<protein>
    <recommendedName>
        <fullName evidence="3">Urease subunit beta</fullName>
        <ecNumber evidence="3">3.5.1.5</ecNumber>
    </recommendedName>
    <alternativeName>
        <fullName evidence="3">Urea amidohydrolase subunit beta</fullName>
    </alternativeName>
</protein>
<dbReference type="GO" id="GO:0009039">
    <property type="term" value="F:urease activity"/>
    <property type="evidence" value="ECO:0007669"/>
    <property type="project" value="UniProtKB-UniRule"/>
</dbReference>
<comment type="caution">
    <text evidence="4">The sequence shown here is derived from an EMBL/GenBank/DDBJ whole genome shotgun (WGS) entry which is preliminary data.</text>
</comment>
<gene>
    <name evidence="3 4" type="primary">ureB</name>
    <name evidence="4" type="ORF">OQ257_08140</name>
</gene>
<dbReference type="Pfam" id="PF00699">
    <property type="entry name" value="Urease_beta"/>
    <property type="match status" value="1"/>
</dbReference>
<sequence>MIPGEYQLADGDVRANVGRKTVKLEVVNSGDRPIQVGSHYHFFETNHALKFDRLQARGMRLNVPSGNAVRFEPGEAKEVELVEFGGNKVIYGFHNEIDGKL</sequence>
<dbReference type="EMBL" id="JAPHVQ010000007">
    <property type="protein sequence ID" value="MDE8035132.1"/>
    <property type="molecule type" value="Genomic_DNA"/>
</dbReference>
<dbReference type="NCBIfam" id="TIGR00192">
    <property type="entry name" value="urease_beta"/>
    <property type="match status" value="1"/>
</dbReference>
<dbReference type="PANTHER" id="PTHR33569:SF1">
    <property type="entry name" value="UREASE"/>
    <property type="match status" value="1"/>
</dbReference>
<organism evidence="4 5">
    <name type="scientific">Actinobacillus equuli subsp. equuli</name>
    <dbReference type="NCBI Taxonomy" id="202947"/>
    <lineage>
        <taxon>Bacteria</taxon>
        <taxon>Pseudomonadati</taxon>
        <taxon>Pseudomonadota</taxon>
        <taxon>Gammaproteobacteria</taxon>
        <taxon>Pasteurellales</taxon>
        <taxon>Pasteurellaceae</taxon>
        <taxon>Actinobacillus</taxon>
    </lineage>
</organism>
<dbReference type="SUPFAM" id="SSF51278">
    <property type="entry name" value="Urease, beta-subunit"/>
    <property type="match status" value="1"/>
</dbReference>
<dbReference type="GO" id="GO:0043419">
    <property type="term" value="P:urea catabolic process"/>
    <property type="evidence" value="ECO:0007669"/>
    <property type="project" value="UniProtKB-UniRule"/>
</dbReference>
<dbReference type="AlphaFoldDB" id="A0A0A7MMI2"/>
<dbReference type="Proteomes" id="UP001142444">
    <property type="component" value="Unassembled WGS sequence"/>
</dbReference>
<dbReference type="EC" id="3.5.1.5" evidence="3"/>
<comment type="pathway">
    <text evidence="3">Nitrogen metabolism; urea degradation; CO(2) and NH(3) from urea (urease route): step 1/1.</text>
</comment>
<evidence type="ECO:0000313" key="5">
    <source>
        <dbReference type="Proteomes" id="UP001142444"/>
    </source>
</evidence>
<keyword evidence="1 3" id="KW-0378">Hydrolase</keyword>
<evidence type="ECO:0000256" key="3">
    <source>
        <dbReference type="HAMAP-Rule" id="MF_01954"/>
    </source>
</evidence>
<dbReference type="CDD" id="cd00407">
    <property type="entry name" value="Urease_beta"/>
    <property type="match status" value="1"/>
</dbReference>
<name>A0A0A7MMI2_ACTEU</name>
<accession>A0A0A7MMI2</accession>
<dbReference type="PANTHER" id="PTHR33569">
    <property type="entry name" value="UREASE"/>
    <property type="match status" value="1"/>
</dbReference>
<evidence type="ECO:0000256" key="2">
    <source>
        <dbReference type="ARBA" id="ARBA00047778"/>
    </source>
</evidence>